<dbReference type="GO" id="GO:0005829">
    <property type="term" value="C:cytosol"/>
    <property type="evidence" value="ECO:0007669"/>
    <property type="project" value="TreeGrafter"/>
</dbReference>
<dbReference type="GO" id="GO:0006014">
    <property type="term" value="P:D-ribose metabolic process"/>
    <property type="evidence" value="ECO:0007669"/>
    <property type="project" value="TreeGrafter"/>
</dbReference>
<gene>
    <name evidence="3" type="ORF">COB21_01535</name>
</gene>
<dbReference type="InterPro" id="IPR037171">
    <property type="entry name" value="NagB/RpiA_transferase-like"/>
</dbReference>
<evidence type="ECO:0000256" key="1">
    <source>
        <dbReference type="ARBA" id="ARBA00023235"/>
    </source>
</evidence>
<sequence>MYIGIGTGSTVHYFIKALGIRCKEGLNVRAIASSKQSEKLAKESGITIVEPLPDQALDITVDGADLVFKDRSLIKGGGGALLREKILANAAKKFVVIVDASKIHTDQKKVAWPVEIIPFASALTLQAIRKLSIDGTIRLSSGTTPYLTDNGNYIFDVNCNQNGVNPHQLHSQLLALPGVMETGFFPPIATKIIVGTEQLTTYEFT</sequence>
<dbReference type="Proteomes" id="UP000218775">
    <property type="component" value="Unassembled WGS sequence"/>
</dbReference>
<reference evidence="4" key="1">
    <citation type="submission" date="2017-08" db="EMBL/GenBank/DDBJ databases">
        <title>A dynamic microbial community with high functional redundancy inhabits the cold, oxic subseafloor aquifer.</title>
        <authorList>
            <person name="Tully B.J."/>
            <person name="Wheat C.G."/>
            <person name="Glazer B.T."/>
            <person name="Huber J.A."/>
        </authorList>
    </citation>
    <scope>NUCLEOTIDE SEQUENCE [LARGE SCALE GENOMIC DNA]</scope>
</reference>
<dbReference type="PANTHER" id="PTHR11934">
    <property type="entry name" value="RIBOSE-5-PHOSPHATE ISOMERASE"/>
    <property type="match status" value="1"/>
</dbReference>
<dbReference type="GO" id="GO:0009052">
    <property type="term" value="P:pentose-phosphate shunt, non-oxidative branch"/>
    <property type="evidence" value="ECO:0007669"/>
    <property type="project" value="InterPro"/>
</dbReference>
<dbReference type="EMBL" id="NVUK01000008">
    <property type="protein sequence ID" value="PCI78177.1"/>
    <property type="molecule type" value="Genomic_DNA"/>
</dbReference>
<evidence type="ECO:0000256" key="2">
    <source>
        <dbReference type="NCBIfam" id="TIGR00021"/>
    </source>
</evidence>
<dbReference type="PANTHER" id="PTHR11934:SF0">
    <property type="entry name" value="RIBOSE-5-PHOSPHATE ISOMERASE"/>
    <property type="match status" value="1"/>
</dbReference>
<dbReference type="AlphaFoldDB" id="A0A2A4X803"/>
<evidence type="ECO:0000313" key="4">
    <source>
        <dbReference type="Proteomes" id="UP000218775"/>
    </source>
</evidence>
<dbReference type="Gene3D" id="3.30.70.260">
    <property type="match status" value="1"/>
</dbReference>
<protein>
    <recommendedName>
        <fullName evidence="2">Ribose 5-phosphate isomerase A</fullName>
        <ecNumber evidence="2">5.3.1.6</ecNumber>
    </recommendedName>
</protein>
<evidence type="ECO:0000313" key="3">
    <source>
        <dbReference type="EMBL" id="PCI78177.1"/>
    </source>
</evidence>
<dbReference type="SUPFAM" id="SSF100950">
    <property type="entry name" value="NagB/RpiA/CoA transferase-like"/>
    <property type="match status" value="1"/>
</dbReference>
<dbReference type="NCBIfam" id="NF001924">
    <property type="entry name" value="PRK00702.1"/>
    <property type="match status" value="1"/>
</dbReference>
<accession>A0A2A4X803</accession>
<name>A0A2A4X803_UNCAE</name>
<dbReference type="Gene3D" id="3.40.50.1360">
    <property type="match status" value="1"/>
</dbReference>
<dbReference type="CDD" id="cd01398">
    <property type="entry name" value="RPI_A"/>
    <property type="match status" value="1"/>
</dbReference>
<dbReference type="SUPFAM" id="SSF75445">
    <property type="entry name" value="D-ribose-5-phosphate isomerase (RpiA), lid domain"/>
    <property type="match status" value="1"/>
</dbReference>
<keyword evidence="1 3" id="KW-0413">Isomerase</keyword>
<comment type="caution">
    <text evidence="3">The sequence shown here is derived from an EMBL/GenBank/DDBJ whole genome shotgun (WGS) entry which is preliminary data.</text>
</comment>
<organism evidence="3 4">
    <name type="scientific">Aerophobetes bacterium</name>
    <dbReference type="NCBI Taxonomy" id="2030807"/>
    <lineage>
        <taxon>Bacteria</taxon>
        <taxon>Candidatus Aerophobota</taxon>
    </lineage>
</organism>
<dbReference type="InterPro" id="IPR004788">
    <property type="entry name" value="Ribose5P_isomerase_type_A"/>
</dbReference>
<proteinExistence type="predicted"/>
<dbReference type="EC" id="5.3.1.6" evidence="2"/>
<dbReference type="NCBIfam" id="TIGR00021">
    <property type="entry name" value="rpiA"/>
    <property type="match status" value="1"/>
</dbReference>
<dbReference type="GO" id="GO:0004751">
    <property type="term" value="F:ribose-5-phosphate isomerase activity"/>
    <property type="evidence" value="ECO:0007669"/>
    <property type="project" value="UniProtKB-UniRule"/>
</dbReference>
<dbReference type="Pfam" id="PF06026">
    <property type="entry name" value="Rib_5-P_isom_A"/>
    <property type="match status" value="1"/>
</dbReference>